<evidence type="ECO:0000313" key="2">
    <source>
        <dbReference type="Proteomes" id="UP000184543"/>
    </source>
</evidence>
<dbReference type="InterPro" id="IPR017946">
    <property type="entry name" value="PLC-like_Pdiesterase_TIM-brl"/>
</dbReference>
<sequence length="515" mass="58410">MVCRFAPKVDTCPISLTNLAVQSSPAAGIDLVHQGRTLGARPMAPYKTYRNKCAKSLTIRAFINRFVIGPEWLYIARAKTRYAMIHSPLTNKKRKTLGLALLLAFVLWSDLFALQDVQNDHHPSHDIELNSFGFNAKKRSGFVVAGHTEHVERGLTLVHFNSGEKYEFKTFDTYASAEACQEFIAILRQLTEKKAVFAILAHDSAANAIISHSSELKALGYPKLVNIKGRQAYAMHNFQGHVYEQVDDLQVRLHLEPPNRLSDANIYFPKIKYEFEPGNDRYIAHAAGEIEGVKSTNSKEALDLNYRKGFRFFELDIIKTSDGKFVAAHDWNMWSRFTDYKGSLPPTHEEFVKHKIYGAYHTLDMEGINSWFKAHPDAVLVTDKINDPMAFASAFVDKQRLIMELFSPMAIEQASKQGIKAMISQEPLLALKGDRLDYLALNQVEYAAVSRRIIARNTKLMQQLKDQGVKVYVYHVNFDPGKDEKYVYDNELGLVYGMYADQWAFGPLDAPKVSK</sequence>
<protein>
    <submittedName>
        <fullName evidence="1">Glycerophosphoryl diester phosphodiesterase</fullName>
    </submittedName>
</protein>
<dbReference type="EMBL" id="FQYU01000002">
    <property type="protein sequence ID" value="SHI88221.1"/>
    <property type="molecule type" value="Genomic_DNA"/>
</dbReference>
<dbReference type="Proteomes" id="UP000184543">
    <property type="component" value="Unassembled WGS sequence"/>
</dbReference>
<proteinExistence type="predicted"/>
<accession>A0A1M6ERY9</accession>
<reference evidence="2" key="1">
    <citation type="submission" date="2016-11" db="EMBL/GenBank/DDBJ databases">
        <authorList>
            <person name="Varghese N."/>
            <person name="Submissions S."/>
        </authorList>
    </citation>
    <scope>NUCLEOTIDE SEQUENCE [LARGE SCALE GENOMIC DNA]</scope>
    <source>
        <strain evidence="2">DSM 19858</strain>
    </source>
</reference>
<dbReference type="AlphaFoldDB" id="A0A1M6ERY9"/>
<dbReference type="Gene3D" id="3.20.20.190">
    <property type="entry name" value="Phosphatidylinositol (PI) phosphodiesterase"/>
    <property type="match status" value="1"/>
</dbReference>
<evidence type="ECO:0000313" key="1">
    <source>
        <dbReference type="EMBL" id="SHI88221.1"/>
    </source>
</evidence>
<gene>
    <name evidence="1" type="ORF">SAMN04488513_102156</name>
</gene>
<dbReference type="STRING" id="192903.SAMN04488513_102156"/>
<keyword evidence="2" id="KW-1185">Reference proteome</keyword>
<dbReference type="SUPFAM" id="SSF51695">
    <property type="entry name" value="PLC-like phosphodiesterases"/>
    <property type="match status" value="1"/>
</dbReference>
<dbReference type="GO" id="GO:0008081">
    <property type="term" value="F:phosphoric diester hydrolase activity"/>
    <property type="evidence" value="ECO:0007669"/>
    <property type="project" value="InterPro"/>
</dbReference>
<name>A0A1M6ERY9_9FLAO</name>
<dbReference type="GO" id="GO:0006629">
    <property type="term" value="P:lipid metabolic process"/>
    <property type="evidence" value="ECO:0007669"/>
    <property type="project" value="InterPro"/>
</dbReference>
<organism evidence="1 2">
    <name type="scientific">Pseudozobellia thermophila</name>
    <dbReference type="NCBI Taxonomy" id="192903"/>
    <lineage>
        <taxon>Bacteria</taxon>
        <taxon>Pseudomonadati</taxon>
        <taxon>Bacteroidota</taxon>
        <taxon>Flavobacteriia</taxon>
        <taxon>Flavobacteriales</taxon>
        <taxon>Flavobacteriaceae</taxon>
        <taxon>Pseudozobellia</taxon>
    </lineage>
</organism>